<evidence type="ECO:0000313" key="2">
    <source>
        <dbReference type="Proteomes" id="UP000011131"/>
    </source>
</evidence>
<dbReference type="HOGENOM" id="CLU_184380_2_0_7"/>
<gene>
    <name evidence="1" type="ordered locus">MYSTI_01927</name>
</gene>
<dbReference type="STRING" id="1278073.MYSTI_01927"/>
<dbReference type="KEGG" id="msd:MYSTI_01927"/>
<dbReference type="eggNOG" id="ENOG5033C46">
    <property type="taxonomic scope" value="Bacteria"/>
</dbReference>
<evidence type="ECO:0000313" key="1">
    <source>
        <dbReference type="EMBL" id="AGC43258.1"/>
    </source>
</evidence>
<accession>L7U539</accession>
<dbReference type="OrthoDB" id="5460329at2"/>
<dbReference type="Pfam" id="PF10948">
    <property type="entry name" value="DUF2635"/>
    <property type="match status" value="1"/>
</dbReference>
<proteinExistence type="predicted"/>
<dbReference type="InterPro" id="IPR024400">
    <property type="entry name" value="DUF2635"/>
</dbReference>
<evidence type="ECO:0008006" key="3">
    <source>
        <dbReference type="Google" id="ProtNLM"/>
    </source>
</evidence>
<dbReference type="AlphaFoldDB" id="L7U539"/>
<organism evidence="1 2">
    <name type="scientific">Myxococcus stipitatus (strain DSM 14675 / JCM 12634 / Mx s8)</name>
    <dbReference type="NCBI Taxonomy" id="1278073"/>
    <lineage>
        <taxon>Bacteria</taxon>
        <taxon>Pseudomonadati</taxon>
        <taxon>Myxococcota</taxon>
        <taxon>Myxococcia</taxon>
        <taxon>Myxococcales</taxon>
        <taxon>Cystobacterineae</taxon>
        <taxon>Myxococcaceae</taxon>
        <taxon>Myxococcus</taxon>
    </lineage>
</organism>
<sequence length="60" mass="6779">MFVKPKPGALVRDPVTRQPLPVEGREVPENSFWLRRLAVGDVLPNQNTDRVLAEPEEGEQ</sequence>
<protein>
    <recommendedName>
        <fullName evidence="3">DUF2635 domain-containing protein</fullName>
    </recommendedName>
</protein>
<keyword evidence="2" id="KW-1185">Reference proteome</keyword>
<dbReference type="RefSeq" id="WP_015347520.1">
    <property type="nucleotide sequence ID" value="NC_020126.1"/>
</dbReference>
<name>L7U539_MYXSD</name>
<dbReference type="Proteomes" id="UP000011131">
    <property type="component" value="Chromosome"/>
</dbReference>
<reference evidence="1 2" key="1">
    <citation type="journal article" date="2013" name="Genome Announc.">
        <title>Complete genome sequence of Myxococcus stipitatus strain DSM 14675, a fruiting myxobacterium.</title>
        <authorList>
            <person name="Huntley S."/>
            <person name="Kneip S."/>
            <person name="Treuner-Lange A."/>
            <person name="Sogaard-Andersen L."/>
        </authorList>
    </citation>
    <scope>NUCLEOTIDE SEQUENCE [LARGE SCALE GENOMIC DNA]</scope>
    <source>
        <strain evidence="2">DSM 14675 / JCM 12634 / Mx s8</strain>
    </source>
</reference>
<dbReference type="EMBL" id="CP004025">
    <property type="protein sequence ID" value="AGC43258.1"/>
    <property type="molecule type" value="Genomic_DNA"/>
</dbReference>